<feature type="transmembrane region" description="Helical" evidence="6">
    <location>
        <begin position="20"/>
        <end position="36"/>
    </location>
</feature>
<gene>
    <name evidence="8" type="ORF">EDM58_10930</name>
</gene>
<feature type="transmembrane region" description="Helical" evidence="6">
    <location>
        <begin position="277"/>
        <end position="297"/>
    </location>
</feature>
<comment type="caution">
    <text evidence="8">The sequence shown here is derived from an EMBL/GenBank/DDBJ whole genome shotgun (WGS) entry which is preliminary data.</text>
</comment>
<dbReference type="InterPro" id="IPR036259">
    <property type="entry name" value="MFS_trans_sf"/>
</dbReference>
<evidence type="ECO:0000256" key="3">
    <source>
        <dbReference type="ARBA" id="ARBA00022692"/>
    </source>
</evidence>
<keyword evidence="3 6" id="KW-0812">Transmembrane</keyword>
<evidence type="ECO:0000256" key="4">
    <source>
        <dbReference type="ARBA" id="ARBA00022989"/>
    </source>
</evidence>
<dbReference type="InterPro" id="IPR011701">
    <property type="entry name" value="MFS"/>
</dbReference>
<feature type="transmembrane region" description="Helical" evidence="6">
    <location>
        <begin position="369"/>
        <end position="392"/>
    </location>
</feature>
<dbReference type="GO" id="GO:0005886">
    <property type="term" value="C:plasma membrane"/>
    <property type="evidence" value="ECO:0007669"/>
    <property type="project" value="UniProtKB-SubCell"/>
</dbReference>
<dbReference type="Proteomes" id="UP000281915">
    <property type="component" value="Unassembled WGS sequence"/>
</dbReference>
<evidence type="ECO:0000256" key="2">
    <source>
        <dbReference type="ARBA" id="ARBA00022448"/>
    </source>
</evidence>
<feature type="transmembrane region" description="Helical" evidence="6">
    <location>
        <begin position="154"/>
        <end position="176"/>
    </location>
</feature>
<evidence type="ECO:0000259" key="7">
    <source>
        <dbReference type="PROSITE" id="PS50850"/>
    </source>
</evidence>
<feature type="transmembrane region" description="Helical" evidence="6">
    <location>
        <begin position="122"/>
        <end position="142"/>
    </location>
</feature>
<dbReference type="PROSITE" id="PS50850">
    <property type="entry name" value="MFS"/>
    <property type="match status" value="1"/>
</dbReference>
<feature type="domain" description="Major facilitator superfamily (MFS) profile" evidence="7">
    <location>
        <begin position="23"/>
        <end position="424"/>
    </location>
</feature>
<feature type="transmembrane region" description="Helical" evidence="6">
    <location>
        <begin position="182"/>
        <end position="200"/>
    </location>
</feature>
<keyword evidence="2" id="KW-0813">Transport</keyword>
<evidence type="ECO:0000256" key="1">
    <source>
        <dbReference type="ARBA" id="ARBA00004651"/>
    </source>
</evidence>
<feature type="transmembrane region" description="Helical" evidence="6">
    <location>
        <begin position="243"/>
        <end position="265"/>
    </location>
</feature>
<protein>
    <submittedName>
        <fullName evidence="8">MFS transporter</fullName>
    </submittedName>
</protein>
<organism evidence="8 9">
    <name type="scientific">Brevibacillus panacihumi</name>
    <dbReference type="NCBI Taxonomy" id="497735"/>
    <lineage>
        <taxon>Bacteria</taxon>
        <taxon>Bacillati</taxon>
        <taxon>Bacillota</taxon>
        <taxon>Bacilli</taxon>
        <taxon>Bacillales</taxon>
        <taxon>Paenibacillaceae</taxon>
        <taxon>Brevibacillus</taxon>
    </lineage>
</organism>
<feature type="transmembrane region" description="Helical" evidence="6">
    <location>
        <begin position="88"/>
        <end position="110"/>
    </location>
</feature>
<dbReference type="PANTHER" id="PTHR11662">
    <property type="entry name" value="SOLUTE CARRIER FAMILY 17"/>
    <property type="match status" value="1"/>
</dbReference>
<evidence type="ECO:0000313" key="9">
    <source>
        <dbReference type="Proteomes" id="UP000281915"/>
    </source>
</evidence>
<keyword evidence="4 6" id="KW-1133">Transmembrane helix</keyword>
<proteinExistence type="predicted"/>
<dbReference type="PANTHER" id="PTHR11662:SF399">
    <property type="entry name" value="FI19708P1-RELATED"/>
    <property type="match status" value="1"/>
</dbReference>
<feature type="transmembrane region" description="Helical" evidence="6">
    <location>
        <begin position="334"/>
        <end position="357"/>
    </location>
</feature>
<evidence type="ECO:0000256" key="6">
    <source>
        <dbReference type="SAM" id="Phobius"/>
    </source>
</evidence>
<dbReference type="EMBL" id="RHHT01000023">
    <property type="protein sequence ID" value="RNB78611.1"/>
    <property type="molecule type" value="Genomic_DNA"/>
</dbReference>
<dbReference type="GO" id="GO:0022857">
    <property type="term" value="F:transmembrane transporter activity"/>
    <property type="evidence" value="ECO:0007669"/>
    <property type="project" value="InterPro"/>
</dbReference>
<keyword evidence="5 6" id="KW-0472">Membrane</keyword>
<dbReference type="Gene3D" id="1.20.1250.20">
    <property type="entry name" value="MFS general substrate transporter like domains"/>
    <property type="match status" value="2"/>
</dbReference>
<feature type="transmembrane region" description="Helical" evidence="6">
    <location>
        <begin position="56"/>
        <end position="76"/>
    </location>
</feature>
<feature type="transmembrane region" description="Helical" evidence="6">
    <location>
        <begin position="398"/>
        <end position="420"/>
    </location>
</feature>
<evidence type="ECO:0000256" key="5">
    <source>
        <dbReference type="ARBA" id="ARBA00023136"/>
    </source>
</evidence>
<sequence>MSQMGTAAGTLPEKMTRARWIYVGLPLLILFTVSMIDKSNINILLANKPFLQDLGITDGAIKGSLSSIFLVTYAIGQLGWGFVVDRIGAFKSGLIGIFFWVFAMVLGGLAESVSALLWSRSILGISEGVLYPIALTLTAKWFPSNEQAKAQALWFNGNSLGPVIGLPTIAMVAESYGWRESYYALAAISLFSLIMFWAMVRNSPGHHYAVNTTEKEYIEKGVSTNKKELAGTGEVKAVLKNPVFWVLTTVYGCISIGFFGISTFLPSYLTEVKGIPFVQSAFVNAAGYGLAILVQMGSGFLSDRYMKRAVFVGGASACIILFLLMSMFTASALMAQILSILLISVLLMPAALTMTMLHKVASPQVMGRIGGIFGSISYALAAIGPMVVGAVSQMTGSFTGGFLALMSFILISLILCLGLMRKGY</sequence>
<accession>A0A3M8CT96</accession>
<reference evidence="8 9" key="1">
    <citation type="submission" date="2018-10" db="EMBL/GenBank/DDBJ databases">
        <title>Phylogenomics of Brevibacillus.</title>
        <authorList>
            <person name="Dunlap C."/>
        </authorList>
    </citation>
    <scope>NUCLEOTIDE SEQUENCE [LARGE SCALE GENOMIC DNA]</scope>
    <source>
        <strain evidence="8 9">JCM 15085</strain>
    </source>
</reference>
<dbReference type="InterPro" id="IPR050382">
    <property type="entry name" value="MFS_Na/Anion_cotransporter"/>
</dbReference>
<name>A0A3M8CT96_9BACL</name>
<comment type="subcellular location">
    <subcellularLocation>
        <location evidence="1">Cell membrane</location>
        <topology evidence="1">Multi-pass membrane protein</topology>
    </subcellularLocation>
</comment>
<dbReference type="Pfam" id="PF07690">
    <property type="entry name" value="MFS_1"/>
    <property type="match status" value="1"/>
</dbReference>
<dbReference type="SUPFAM" id="SSF103473">
    <property type="entry name" value="MFS general substrate transporter"/>
    <property type="match status" value="1"/>
</dbReference>
<dbReference type="AlphaFoldDB" id="A0A3M8CT96"/>
<feature type="transmembrane region" description="Helical" evidence="6">
    <location>
        <begin position="309"/>
        <end position="328"/>
    </location>
</feature>
<dbReference type="InterPro" id="IPR020846">
    <property type="entry name" value="MFS_dom"/>
</dbReference>
<evidence type="ECO:0000313" key="8">
    <source>
        <dbReference type="EMBL" id="RNB78611.1"/>
    </source>
</evidence>